<dbReference type="Pfam" id="PF01914">
    <property type="entry name" value="MarC"/>
    <property type="match status" value="1"/>
</dbReference>
<dbReference type="RefSeq" id="WP_241715049.1">
    <property type="nucleotide sequence ID" value="NZ_JALBUF010000007.1"/>
</dbReference>
<protein>
    <recommendedName>
        <fullName evidence="7">UPF0056 membrane protein</fullName>
    </recommendedName>
</protein>
<organism evidence="8 9">
    <name type="scientific">Sulfoacidibacillus ferrooxidans</name>
    <dbReference type="NCBI Taxonomy" id="2005001"/>
    <lineage>
        <taxon>Bacteria</taxon>
        <taxon>Bacillati</taxon>
        <taxon>Bacillota</taxon>
        <taxon>Bacilli</taxon>
        <taxon>Bacillales</taxon>
        <taxon>Alicyclobacillaceae</taxon>
        <taxon>Sulfoacidibacillus</taxon>
    </lineage>
</organism>
<sequence>MKKGTCSLLIMTIHAFVSIFAVINPIGNLPIFLGLMERQHAIEQRKTARKAVTIAFLILVMFLLLGQTILHVFGITVAAFRVAGGILIFGIANRLLHPTPTTVPTLQVAEGETSMEKEDLSVTPLGTPLLAGPGTIATVMALSAGPDFITNSIAVFIGFTLVLSITFIVFYYANNISKRIGQTEINVISRLMGLLLAVIAVQMMAEGILGLFPGLIH</sequence>
<dbReference type="GO" id="GO:0005886">
    <property type="term" value="C:plasma membrane"/>
    <property type="evidence" value="ECO:0007669"/>
    <property type="project" value="UniProtKB-SubCell"/>
</dbReference>
<evidence type="ECO:0000256" key="6">
    <source>
        <dbReference type="ARBA" id="ARBA00023136"/>
    </source>
</evidence>
<dbReference type="NCBIfam" id="TIGR00427">
    <property type="entry name" value="NAAT family transporter"/>
    <property type="match status" value="1"/>
</dbReference>
<reference evidence="8" key="1">
    <citation type="submission" date="2022-03" db="EMBL/GenBank/DDBJ databases">
        <title>Draft Genome Sequence of Firmicute Strain S0AB, a Heterotrophic Iron/Sulfur-Oxidizing Extreme Acidophile.</title>
        <authorList>
            <person name="Vergara E."/>
            <person name="Pakostova E."/>
            <person name="Johnson D.B."/>
            <person name="Holmes D.S."/>
        </authorList>
    </citation>
    <scope>NUCLEOTIDE SEQUENCE</scope>
    <source>
        <strain evidence="8">S0AB</strain>
    </source>
</reference>
<feature type="transmembrane region" description="Helical" evidence="7">
    <location>
        <begin position="7"/>
        <end position="27"/>
    </location>
</feature>
<proteinExistence type="inferred from homology"/>
<accession>A0A9X2ADZ1</accession>
<keyword evidence="3" id="KW-1003">Cell membrane</keyword>
<comment type="subcellular location">
    <subcellularLocation>
        <location evidence="1 7">Cell membrane</location>
        <topology evidence="1 7">Multi-pass membrane protein</topology>
    </subcellularLocation>
</comment>
<dbReference type="PANTHER" id="PTHR33508">
    <property type="entry name" value="UPF0056 MEMBRANE PROTEIN YHCE"/>
    <property type="match status" value="1"/>
</dbReference>
<feature type="transmembrane region" description="Helical" evidence="7">
    <location>
        <begin position="148"/>
        <end position="173"/>
    </location>
</feature>
<comment type="similarity">
    <text evidence="2 7">Belongs to the UPF0056 (MarC) family.</text>
</comment>
<evidence type="ECO:0000313" key="8">
    <source>
        <dbReference type="EMBL" id="MCI0183985.1"/>
    </source>
</evidence>
<comment type="caution">
    <text evidence="7">Lacks conserved residue(s) required for the propagation of feature annotation.</text>
</comment>
<evidence type="ECO:0000256" key="1">
    <source>
        <dbReference type="ARBA" id="ARBA00004651"/>
    </source>
</evidence>
<dbReference type="InterPro" id="IPR002771">
    <property type="entry name" value="Multi_antbiot-R_MarC"/>
</dbReference>
<evidence type="ECO:0000256" key="2">
    <source>
        <dbReference type="ARBA" id="ARBA00009784"/>
    </source>
</evidence>
<feature type="transmembrane region" description="Helical" evidence="7">
    <location>
        <begin position="47"/>
        <end position="65"/>
    </location>
</feature>
<comment type="caution">
    <text evidence="8">The sequence shown here is derived from an EMBL/GenBank/DDBJ whole genome shotgun (WGS) entry which is preliminary data.</text>
</comment>
<feature type="transmembrane region" description="Helical" evidence="7">
    <location>
        <begin position="194"/>
        <end position="216"/>
    </location>
</feature>
<evidence type="ECO:0000256" key="4">
    <source>
        <dbReference type="ARBA" id="ARBA00022692"/>
    </source>
</evidence>
<keyword evidence="4 7" id="KW-0812">Transmembrane</keyword>
<keyword evidence="9" id="KW-1185">Reference proteome</keyword>
<dbReference type="Proteomes" id="UP001139263">
    <property type="component" value="Unassembled WGS sequence"/>
</dbReference>
<keyword evidence="5 7" id="KW-1133">Transmembrane helix</keyword>
<evidence type="ECO:0000313" key="9">
    <source>
        <dbReference type="Proteomes" id="UP001139263"/>
    </source>
</evidence>
<dbReference type="PANTHER" id="PTHR33508:SF1">
    <property type="entry name" value="UPF0056 MEMBRANE PROTEIN YHCE"/>
    <property type="match status" value="1"/>
</dbReference>
<evidence type="ECO:0000256" key="5">
    <source>
        <dbReference type="ARBA" id="ARBA00022989"/>
    </source>
</evidence>
<evidence type="ECO:0000256" key="7">
    <source>
        <dbReference type="RuleBase" id="RU362048"/>
    </source>
</evidence>
<dbReference type="AlphaFoldDB" id="A0A9X2ADZ1"/>
<gene>
    <name evidence="8" type="ORF">MM817_02277</name>
</gene>
<keyword evidence="6 7" id="KW-0472">Membrane</keyword>
<name>A0A9X2ADZ1_9BACL</name>
<dbReference type="EMBL" id="JALBUF010000007">
    <property type="protein sequence ID" value="MCI0183985.1"/>
    <property type="molecule type" value="Genomic_DNA"/>
</dbReference>
<evidence type="ECO:0000256" key="3">
    <source>
        <dbReference type="ARBA" id="ARBA00022475"/>
    </source>
</evidence>